<dbReference type="AlphaFoldDB" id="A0A0A9CRI5"/>
<organism evidence="1">
    <name type="scientific">Arundo donax</name>
    <name type="common">Giant reed</name>
    <name type="synonym">Donax arundinaceus</name>
    <dbReference type="NCBI Taxonomy" id="35708"/>
    <lineage>
        <taxon>Eukaryota</taxon>
        <taxon>Viridiplantae</taxon>
        <taxon>Streptophyta</taxon>
        <taxon>Embryophyta</taxon>
        <taxon>Tracheophyta</taxon>
        <taxon>Spermatophyta</taxon>
        <taxon>Magnoliopsida</taxon>
        <taxon>Liliopsida</taxon>
        <taxon>Poales</taxon>
        <taxon>Poaceae</taxon>
        <taxon>PACMAD clade</taxon>
        <taxon>Arundinoideae</taxon>
        <taxon>Arundineae</taxon>
        <taxon>Arundo</taxon>
    </lineage>
</organism>
<evidence type="ECO:0000313" key="1">
    <source>
        <dbReference type="EMBL" id="JAD76010.1"/>
    </source>
</evidence>
<accession>A0A0A9CRI5</accession>
<protein>
    <submittedName>
        <fullName evidence="1">Uncharacterized protein</fullName>
    </submittedName>
</protein>
<reference evidence="1" key="2">
    <citation type="journal article" date="2015" name="Data Brief">
        <title>Shoot transcriptome of the giant reed, Arundo donax.</title>
        <authorList>
            <person name="Barrero R.A."/>
            <person name="Guerrero F.D."/>
            <person name="Moolhuijzen P."/>
            <person name="Goolsby J.A."/>
            <person name="Tidwell J."/>
            <person name="Bellgard S.E."/>
            <person name="Bellgard M.I."/>
        </authorList>
    </citation>
    <scope>NUCLEOTIDE SEQUENCE</scope>
    <source>
        <tissue evidence="1">Shoot tissue taken approximately 20 cm above the soil surface</tissue>
    </source>
</reference>
<name>A0A0A9CRI5_ARUDO</name>
<sequence>MVIPAFRIPNFYIFLFYKNNKATLFNTEFKLISVVINSLLQTSCTPNRA</sequence>
<proteinExistence type="predicted"/>
<reference evidence="1" key="1">
    <citation type="submission" date="2014-09" db="EMBL/GenBank/DDBJ databases">
        <authorList>
            <person name="Magalhaes I.L.F."/>
            <person name="Oliveira U."/>
            <person name="Santos F.R."/>
            <person name="Vidigal T.H.D.A."/>
            <person name="Brescovit A.D."/>
            <person name="Santos A.J."/>
        </authorList>
    </citation>
    <scope>NUCLEOTIDE SEQUENCE</scope>
    <source>
        <tissue evidence="1">Shoot tissue taken approximately 20 cm above the soil surface</tissue>
    </source>
</reference>
<dbReference type="EMBL" id="GBRH01221885">
    <property type="protein sequence ID" value="JAD76010.1"/>
    <property type="molecule type" value="Transcribed_RNA"/>
</dbReference>